<gene>
    <name evidence="12" type="primary">exbD_1</name>
    <name evidence="10 11" type="synonym">tolR</name>
    <name evidence="12" type="ORF">CZ814_00294</name>
    <name evidence="11" type="ORF">VXS06_08320</name>
</gene>
<sequence>MAYQPKKRKMTAEINVVPYIDVMLVLLIIFMVTAPFVSQGVDVDLPKTQTAETVADMNPNSNTPPIIVEVDKDGHLGVSIDNANMVHGLSLDELVARVKAELATNPKTLVMVGGDGRTPYANIVETLDALSHAGVGSVGLMTDPLDKPGN</sequence>
<evidence type="ECO:0000313" key="11">
    <source>
        <dbReference type="EMBL" id="MEC6831774.1"/>
    </source>
</evidence>
<evidence type="ECO:0000256" key="4">
    <source>
        <dbReference type="ARBA" id="ARBA00022519"/>
    </source>
</evidence>
<dbReference type="GO" id="GO:0051301">
    <property type="term" value="P:cell division"/>
    <property type="evidence" value="ECO:0007669"/>
    <property type="project" value="UniProtKB-UniRule"/>
</dbReference>
<evidence type="ECO:0000256" key="10">
    <source>
        <dbReference type="HAMAP-Rule" id="MF_02203"/>
    </source>
</evidence>
<keyword evidence="9 10" id="KW-0131">Cell cycle</keyword>
<evidence type="ECO:0000256" key="2">
    <source>
        <dbReference type="ARBA" id="ARBA00005811"/>
    </source>
</evidence>
<dbReference type="PANTHER" id="PTHR30558:SF7">
    <property type="entry name" value="TOL-PAL SYSTEM PROTEIN TOLR"/>
    <property type="match status" value="1"/>
</dbReference>
<dbReference type="Proteomes" id="UP000191116">
    <property type="component" value="Unassembled WGS sequence"/>
</dbReference>
<keyword evidence="5 10" id="KW-0132">Cell division</keyword>
<dbReference type="RefSeq" id="WP_080173094.1">
    <property type="nucleotide sequence ID" value="NZ_AP024854.1"/>
</dbReference>
<proteinExistence type="inferred from homology"/>
<dbReference type="PANTHER" id="PTHR30558">
    <property type="entry name" value="EXBD MEMBRANE COMPONENT OF PMF-DRIVEN MACROMOLECULE IMPORT SYSTEM"/>
    <property type="match status" value="1"/>
</dbReference>
<dbReference type="Pfam" id="PF02472">
    <property type="entry name" value="ExbD"/>
    <property type="match status" value="1"/>
</dbReference>
<accession>A0A1T4L4J3</accession>
<comment type="subcellular location">
    <subcellularLocation>
        <location evidence="10">Cell inner membrane</location>
        <topology evidence="10">Single-pass membrane protein</topology>
    </subcellularLocation>
    <subcellularLocation>
        <location evidence="1">Cell membrane</location>
        <topology evidence="1">Single-pass membrane protein</topology>
    </subcellularLocation>
</comment>
<protein>
    <recommendedName>
        <fullName evidence="10">Tol-Pal system protein TolR</fullName>
    </recommendedName>
</protein>
<evidence type="ECO:0000313" key="13">
    <source>
        <dbReference type="Proteomes" id="UP000191116"/>
    </source>
</evidence>
<keyword evidence="8 10" id="KW-0472">Membrane</keyword>
<dbReference type="EMBL" id="JAYXUG010000004">
    <property type="protein sequence ID" value="MEC6831774.1"/>
    <property type="molecule type" value="Genomic_DNA"/>
</dbReference>
<dbReference type="EMBL" id="FUWP01000001">
    <property type="protein sequence ID" value="SJZ49440.1"/>
    <property type="molecule type" value="Genomic_DNA"/>
</dbReference>
<reference evidence="12 13" key="1">
    <citation type="submission" date="2017-02" db="EMBL/GenBank/DDBJ databases">
        <authorList>
            <person name="Peterson S.W."/>
        </authorList>
    </citation>
    <scope>NUCLEOTIDE SEQUENCE [LARGE SCALE GENOMIC DNA]</scope>
    <source>
        <strain evidence="12 13">CECT 9189</strain>
    </source>
</reference>
<dbReference type="InterPro" id="IPR014168">
    <property type="entry name" value="Tol-Pal_TolR"/>
</dbReference>
<evidence type="ECO:0000256" key="3">
    <source>
        <dbReference type="ARBA" id="ARBA00022475"/>
    </source>
</evidence>
<evidence type="ECO:0000256" key="8">
    <source>
        <dbReference type="ARBA" id="ARBA00023136"/>
    </source>
</evidence>
<keyword evidence="7 10" id="KW-1133">Transmembrane helix</keyword>
<comment type="function">
    <text evidence="10">Part of the Tol-Pal system, which plays a role in outer membrane invagination during cell division and is important for maintaining outer membrane integrity.</text>
</comment>
<evidence type="ECO:0000256" key="5">
    <source>
        <dbReference type="ARBA" id="ARBA00022618"/>
    </source>
</evidence>
<evidence type="ECO:0000256" key="1">
    <source>
        <dbReference type="ARBA" id="ARBA00004162"/>
    </source>
</evidence>
<dbReference type="NCBIfam" id="TIGR02801">
    <property type="entry name" value="tolR"/>
    <property type="match status" value="1"/>
</dbReference>
<evidence type="ECO:0000256" key="9">
    <source>
        <dbReference type="ARBA" id="ARBA00023306"/>
    </source>
</evidence>
<dbReference type="OrthoDB" id="9798629at2"/>
<feature type="transmembrane region" description="Helical" evidence="10">
    <location>
        <begin position="16"/>
        <end position="37"/>
    </location>
</feature>
<comment type="similarity">
    <text evidence="2 10">Belongs to the ExbD/TolR family.</text>
</comment>
<organism evidence="12 13">
    <name type="scientific">Photobacterium toruni</name>
    <dbReference type="NCBI Taxonomy" id="1935446"/>
    <lineage>
        <taxon>Bacteria</taxon>
        <taxon>Pseudomonadati</taxon>
        <taxon>Pseudomonadota</taxon>
        <taxon>Gammaproteobacteria</taxon>
        <taxon>Vibrionales</taxon>
        <taxon>Vibrionaceae</taxon>
        <taxon>Photobacterium</taxon>
    </lineage>
</organism>
<keyword evidence="14" id="KW-1185">Reference proteome</keyword>
<comment type="subunit">
    <text evidence="10">The Tol-Pal system is composed of five core proteins: the inner membrane proteins TolA, TolQ and TolR, the periplasmic protein TolB and the outer membrane protein Pal. They form a network linking the inner and outer membranes and the peptidoglycan layer.</text>
</comment>
<evidence type="ECO:0000313" key="14">
    <source>
        <dbReference type="Proteomes" id="UP001306119"/>
    </source>
</evidence>
<keyword evidence="6 10" id="KW-0812">Transmembrane</keyword>
<dbReference type="GO" id="GO:0005886">
    <property type="term" value="C:plasma membrane"/>
    <property type="evidence" value="ECO:0007669"/>
    <property type="project" value="UniProtKB-SubCell"/>
</dbReference>
<keyword evidence="4 10" id="KW-0997">Cell inner membrane</keyword>
<evidence type="ECO:0000256" key="7">
    <source>
        <dbReference type="ARBA" id="ARBA00022989"/>
    </source>
</evidence>
<reference evidence="11 14" key="2">
    <citation type="submission" date="2024-01" db="EMBL/GenBank/DDBJ databases">
        <title>Active colonisers of the gastrointestinal tract of Atlantic salmon farmed in a warm water region.</title>
        <authorList>
            <person name="Bowman J.P."/>
        </authorList>
    </citation>
    <scope>NUCLEOTIDE SEQUENCE [LARGE SCALE GENOMIC DNA]</scope>
    <source>
        <strain evidence="11 14">S3MW1</strain>
    </source>
</reference>
<keyword evidence="3 10" id="KW-1003">Cell membrane</keyword>
<name>A0A1T4L4J3_9GAMM</name>
<dbReference type="GO" id="GO:0015031">
    <property type="term" value="P:protein transport"/>
    <property type="evidence" value="ECO:0007669"/>
    <property type="project" value="InterPro"/>
</dbReference>
<evidence type="ECO:0000256" key="6">
    <source>
        <dbReference type="ARBA" id="ARBA00022692"/>
    </source>
</evidence>
<dbReference type="Gene3D" id="3.30.420.270">
    <property type="match status" value="1"/>
</dbReference>
<dbReference type="InterPro" id="IPR003400">
    <property type="entry name" value="ExbD"/>
</dbReference>
<dbReference type="HAMAP" id="MF_02203">
    <property type="entry name" value="TolR"/>
    <property type="match status" value="1"/>
</dbReference>
<dbReference type="Proteomes" id="UP001306119">
    <property type="component" value="Unassembled WGS sequence"/>
</dbReference>
<dbReference type="GO" id="GO:0022857">
    <property type="term" value="F:transmembrane transporter activity"/>
    <property type="evidence" value="ECO:0007669"/>
    <property type="project" value="InterPro"/>
</dbReference>
<evidence type="ECO:0000313" key="12">
    <source>
        <dbReference type="EMBL" id="SJZ49440.1"/>
    </source>
</evidence>
<dbReference type="AlphaFoldDB" id="A0A1T4L4J3"/>